<dbReference type="InterPro" id="IPR003594">
    <property type="entry name" value="HATPase_dom"/>
</dbReference>
<evidence type="ECO:0000256" key="4">
    <source>
        <dbReference type="ARBA" id="ARBA00022741"/>
    </source>
</evidence>
<dbReference type="InterPro" id="IPR036890">
    <property type="entry name" value="HATPase_C_sf"/>
</dbReference>
<dbReference type="PANTHER" id="PTHR44936:SF10">
    <property type="entry name" value="SENSOR PROTEIN RSTB"/>
    <property type="match status" value="1"/>
</dbReference>
<accession>A0A1T4X6N4</accession>
<evidence type="ECO:0000259" key="7">
    <source>
        <dbReference type="PROSITE" id="PS50109"/>
    </source>
</evidence>
<dbReference type="SMART" id="SM00387">
    <property type="entry name" value="HATPase_c"/>
    <property type="match status" value="1"/>
</dbReference>
<dbReference type="Gene3D" id="3.30.565.10">
    <property type="entry name" value="Histidine kinase-like ATPase, C-terminal domain"/>
    <property type="match status" value="1"/>
</dbReference>
<dbReference type="EMBL" id="FUYC01000008">
    <property type="protein sequence ID" value="SKA85293.1"/>
    <property type="molecule type" value="Genomic_DNA"/>
</dbReference>
<reference evidence="8 9" key="1">
    <citation type="submission" date="2017-02" db="EMBL/GenBank/DDBJ databases">
        <authorList>
            <person name="Peterson S.W."/>
        </authorList>
    </citation>
    <scope>NUCLEOTIDE SEQUENCE [LARGE SCALE GENOMIC DNA]</scope>
    <source>
        <strain evidence="8 9">DSM 16080</strain>
    </source>
</reference>
<dbReference type="InterPro" id="IPR050980">
    <property type="entry name" value="2C_sensor_his_kinase"/>
</dbReference>
<dbReference type="GO" id="GO:0004673">
    <property type="term" value="F:protein histidine kinase activity"/>
    <property type="evidence" value="ECO:0007669"/>
    <property type="project" value="UniProtKB-EC"/>
</dbReference>
<keyword evidence="6" id="KW-0067">ATP-binding</keyword>
<dbReference type="OrthoDB" id="9792686at2"/>
<evidence type="ECO:0000256" key="2">
    <source>
        <dbReference type="ARBA" id="ARBA00012438"/>
    </source>
</evidence>
<organism evidence="8 9">
    <name type="scientific">Paucidesulfovibrio gracilis DSM 16080</name>
    <dbReference type="NCBI Taxonomy" id="1121449"/>
    <lineage>
        <taxon>Bacteria</taxon>
        <taxon>Pseudomonadati</taxon>
        <taxon>Thermodesulfobacteriota</taxon>
        <taxon>Desulfovibrionia</taxon>
        <taxon>Desulfovibrionales</taxon>
        <taxon>Desulfovibrionaceae</taxon>
        <taxon>Paucidesulfovibrio</taxon>
    </lineage>
</organism>
<proteinExistence type="predicted"/>
<dbReference type="Proteomes" id="UP000190027">
    <property type="component" value="Unassembled WGS sequence"/>
</dbReference>
<feature type="domain" description="Histidine kinase" evidence="7">
    <location>
        <begin position="285"/>
        <end position="388"/>
    </location>
</feature>
<dbReference type="InterPro" id="IPR005467">
    <property type="entry name" value="His_kinase_dom"/>
</dbReference>
<protein>
    <recommendedName>
        <fullName evidence="2">histidine kinase</fullName>
        <ecNumber evidence="2">2.7.13.3</ecNumber>
    </recommendedName>
</protein>
<dbReference type="PROSITE" id="PS50109">
    <property type="entry name" value="HIS_KIN"/>
    <property type="match status" value="1"/>
</dbReference>
<dbReference type="SUPFAM" id="SSF55874">
    <property type="entry name" value="ATPase domain of HSP90 chaperone/DNA topoisomerase II/histidine kinase"/>
    <property type="match status" value="1"/>
</dbReference>
<sequence length="388" mass="43795">MATNELNTDFAPAERESQRIVEKQAEMIARETPERFINGLPLPIVVVNDKRQIVYCNDKFEAFSCEHEQVLPLGRRPGEALGCAYANINPGGCGTTRFCRFCGAARAILRSLEGEHSVQICRLMRRDEHQSCLDFQVFAQPLEVNGSSFVIFSIMDISHELRLESIRRKVLGDVRRRAEAINRMYVRISRDMGNEIRGGVFALGYASRQLLEEIDSQSRLFEAEEGILGVVEEHVDAREAFAEAVQGLRFAGVEIELEQTAPPEQPDPGRIYLHPDCADAQTVSDRQLLVYALRQLVENALEAVQGQGAVQLRCTRNDQTVGLRVHNPGALPENVRRQIFQRGFSTKGDGRGFGLYFARLLVRRYLNGELELLEHEPDTVFEVRLPRA</sequence>
<evidence type="ECO:0000256" key="1">
    <source>
        <dbReference type="ARBA" id="ARBA00000085"/>
    </source>
</evidence>
<evidence type="ECO:0000313" key="8">
    <source>
        <dbReference type="EMBL" id="SKA85293.1"/>
    </source>
</evidence>
<dbReference type="EC" id="2.7.13.3" evidence="2"/>
<evidence type="ECO:0000256" key="3">
    <source>
        <dbReference type="ARBA" id="ARBA00022679"/>
    </source>
</evidence>
<comment type="catalytic activity">
    <reaction evidence="1">
        <text>ATP + protein L-histidine = ADP + protein N-phospho-L-histidine.</text>
        <dbReference type="EC" id="2.7.13.3"/>
    </reaction>
</comment>
<evidence type="ECO:0000256" key="6">
    <source>
        <dbReference type="ARBA" id="ARBA00022840"/>
    </source>
</evidence>
<dbReference type="PANTHER" id="PTHR44936">
    <property type="entry name" value="SENSOR PROTEIN CREC"/>
    <property type="match status" value="1"/>
</dbReference>
<gene>
    <name evidence="8" type="ORF">SAMN02745704_01841</name>
</gene>
<keyword evidence="5 8" id="KW-0418">Kinase</keyword>
<keyword evidence="3" id="KW-0808">Transferase</keyword>
<keyword evidence="4" id="KW-0547">Nucleotide-binding</keyword>
<dbReference type="Pfam" id="PF02518">
    <property type="entry name" value="HATPase_c"/>
    <property type="match status" value="1"/>
</dbReference>
<keyword evidence="9" id="KW-1185">Reference proteome</keyword>
<name>A0A1T4X6N4_9BACT</name>
<evidence type="ECO:0000313" key="9">
    <source>
        <dbReference type="Proteomes" id="UP000190027"/>
    </source>
</evidence>
<dbReference type="AlphaFoldDB" id="A0A1T4X6N4"/>
<dbReference type="RefSeq" id="WP_078717402.1">
    <property type="nucleotide sequence ID" value="NZ_FUYC01000008.1"/>
</dbReference>
<dbReference type="STRING" id="1121449.SAMN02745704_01841"/>
<evidence type="ECO:0000256" key="5">
    <source>
        <dbReference type="ARBA" id="ARBA00022777"/>
    </source>
</evidence>
<dbReference type="GO" id="GO:0005524">
    <property type="term" value="F:ATP binding"/>
    <property type="evidence" value="ECO:0007669"/>
    <property type="project" value="UniProtKB-KW"/>
</dbReference>